<reference evidence="1 2" key="1">
    <citation type="journal article" date="2016" name="Nat. Commun.">
        <title>Thousands of microbial genomes shed light on interconnected biogeochemical processes in an aquifer system.</title>
        <authorList>
            <person name="Anantharaman K."/>
            <person name="Brown C.T."/>
            <person name="Hug L.A."/>
            <person name="Sharon I."/>
            <person name="Castelle C.J."/>
            <person name="Probst A.J."/>
            <person name="Thomas B.C."/>
            <person name="Singh A."/>
            <person name="Wilkins M.J."/>
            <person name="Karaoz U."/>
            <person name="Brodie E.L."/>
            <person name="Williams K.H."/>
            <person name="Hubbard S.S."/>
            <person name="Banfield J.F."/>
        </authorList>
    </citation>
    <scope>NUCLEOTIDE SEQUENCE [LARGE SCALE GENOMIC DNA]</scope>
</reference>
<proteinExistence type="predicted"/>
<accession>A0A1F5PGG1</accession>
<protein>
    <submittedName>
        <fullName evidence="1">Uncharacterized protein</fullName>
    </submittedName>
</protein>
<dbReference type="GO" id="GO:0008237">
    <property type="term" value="F:metallopeptidase activity"/>
    <property type="evidence" value="ECO:0007669"/>
    <property type="project" value="InterPro"/>
</dbReference>
<dbReference type="STRING" id="1817828.A2722_00820"/>
<dbReference type="AlphaFoldDB" id="A0A1F5PGG1"/>
<dbReference type="SUPFAM" id="SSF55486">
    <property type="entry name" value="Metalloproteases ('zincins'), catalytic domain"/>
    <property type="match status" value="1"/>
</dbReference>
<organism evidence="1 2">
    <name type="scientific">Candidatus Doudnabacteria bacterium RIFCSPHIGHO2_01_FULL_50_11</name>
    <dbReference type="NCBI Taxonomy" id="1817828"/>
    <lineage>
        <taxon>Bacteria</taxon>
        <taxon>Candidatus Doudnaibacteriota</taxon>
    </lineage>
</organism>
<evidence type="ECO:0000313" key="1">
    <source>
        <dbReference type="EMBL" id="OGE88874.1"/>
    </source>
</evidence>
<dbReference type="Proteomes" id="UP000178377">
    <property type="component" value="Unassembled WGS sequence"/>
</dbReference>
<dbReference type="InterPro" id="IPR024079">
    <property type="entry name" value="MetalloPept_cat_dom_sf"/>
</dbReference>
<name>A0A1F5PGG1_9BACT</name>
<gene>
    <name evidence="1" type="ORF">A2722_00820</name>
</gene>
<dbReference type="EMBL" id="MFEO01000029">
    <property type="protein sequence ID" value="OGE88874.1"/>
    <property type="molecule type" value="Genomic_DNA"/>
</dbReference>
<evidence type="ECO:0000313" key="2">
    <source>
        <dbReference type="Proteomes" id="UP000178377"/>
    </source>
</evidence>
<comment type="caution">
    <text evidence="1">The sequence shown here is derived from an EMBL/GenBank/DDBJ whole genome shotgun (WGS) entry which is preliminary data.</text>
</comment>
<dbReference type="Gene3D" id="3.40.390.10">
    <property type="entry name" value="Collagenase (Catalytic Domain)"/>
    <property type="match status" value="1"/>
</dbReference>
<sequence length="251" mass="27605">MDLKPRKALIILCLLVVILTTFLFVSIRLLARNPDEETWFNHTLRPHLASSPALRTILGLHFDGDARSDYLGTRSVKIIVEIDAESGLTLFPQAEQELVYAMHATTGKEIEIVHSSELTPTPGGYSDNIVVELAEQHQRYHSTHDAAVFYILVLSRSSGDEPIVGRTVQEDAAVIYEDPLSHLPGAQQALAQASTLLHEFGHQLGLPHNDHPGCLMNPEAEAGDFGTGGNLTTQFCAIEQQQLLVIKQTIN</sequence>